<feature type="region of interest" description="Disordered" evidence="11">
    <location>
        <begin position="3822"/>
        <end position="3907"/>
    </location>
</feature>
<evidence type="ECO:0000259" key="13">
    <source>
        <dbReference type="PROSITE" id="PS51049"/>
    </source>
</evidence>
<feature type="domain" description="Death" evidence="12">
    <location>
        <begin position="1179"/>
        <end position="1233"/>
    </location>
</feature>
<feature type="compositionally biased region" description="Basic and acidic residues" evidence="11">
    <location>
        <begin position="3878"/>
        <end position="3907"/>
    </location>
</feature>
<evidence type="ECO:0000256" key="1">
    <source>
        <dbReference type="ARBA" id="ARBA00008619"/>
    </source>
</evidence>
<reference evidence="14" key="2">
    <citation type="submission" date="2016-06" db="EMBL/GenBank/DDBJ databases">
        <title>The genome of a short-lived fish provides insights into sex chromosome evolution and the genetic control of aging.</title>
        <authorList>
            <person name="Reichwald K."/>
            <person name="Felder M."/>
            <person name="Petzold A."/>
            <person name="Koch P."/>
            <person name="Groth M."/>
            <person name="Platzer M."/>
        </authorList>
    </citation>
    <scope>NUCLEOTIDE SEQUENCE</scope>
    <source>
        <tissue evidence="14">Brain</tissue>
    </source>
</reference>
<dbReference type="SUPFAM" id="SSF46966">
    <property type="entry name" value="Spectrin repeat"/>
    <property type="match status" value="21"/>
</dbReference>
<dbReference type="Pfam" id="PF10541">
    <property type="entry name" value="KASH"/>
    <property type="match status" value="1"/>
</dbReference>
<evidence type="ECO:0000259" key="12">
    <source>
        <dbReference type="PROSITE" id="PS50017"/>
    </source>
</evidence>
<dbReference type="FunFam" id="1.20.58.60:FF:000233">
    <property type="entry name" value="nesprin-1 isoform X9"/>
    <property type="match status" value="1"/>
</dbReference>
<dbReference type="InterPro" id="IPR012315">
    <property type="entry name" value="KASH"/>
</dbReference>
<dbReference type="CDD" id="cd00176">
    <property type="entry name" value="SPEC"/>
    <property type="match status" value="7"/>
</dbReference>
<evidence type="ECO:0000313" key="14">
    <source>
        <dbReference type="EMBL" id="SBQ51746.1"/>
    </source>
</evidence>
<dbReference type="GO" id="GO:0005640">
    <property type="term" value="C:nuclear outer membrane"/>
    <property type="evidence" value="ECO:0007669"/>
    <property type="project" value="UniProtKB-SubCell"/>
</dbReference>
<evidence type="ECO:0000256" key="3">
    <source>
        <dbReference type="ARBA" id="ARBA00022692"/>
    </source>
</evidence>
<keyword evidence="6 9" id="KW-0472">Membrane</keyword>
<dbReference type="FunFam" id="1.20.58.60:FF:000115">
    <property type="entry name" value="nesprin-2 isoform X2"/>
    <property type="match status" value="1"/>
</dbReference>
<dbReference type="PANTHER" id="PTHR14514:SF3">
    <property type="entry name" value="NESPRIN-1"/>
    <property type="match status" value="1"/>
</dbReference>
<dbReference type="Pfam" id="PF00435">
    <property type="entry name" value="Spectrin"/>
    <property type="match status" value="7"/>
</dbReference>
<evidence type="ECO:0000256" key="7">
    <source>
        <dbReference type="ARBA" id="ARBA00023242"/>
    </source>
</evidence>
<feature type="coiled-coil region" evidence="10">
    <location>
        <begin position="968"/>
        <end position="1016"/>
    </location>
</feature>
<gene>
    <name evidence="14" type="primary">SYNE1A</name>
</gene>
<keyword evidence="2" id="KW-0597">Phosphoprotein</keyword>
<feature type="compositionally biased region" description="Polar residues" evidence="11">
    <location>
        <begin position="1444"/>
        <end position="1454"/>
    </location>
</feature>
<keyword evidence="10" id="KW-0175">Coiled coil</keyword>
<feature type="coiled-coil region" evidence="10">
    <location>
        <begin position="2125"/>
        <end position="2152"/>
    </location>
</feature>
<evidence type="ECO:0000256" key="6">
    <source>
        <dbReference type="ARBA" id="ARBA00023136"/>
    </source>
</evidence>
<dbReference type="Pfam" id="PF25035">
    <property type="entry name" value="SYNE1"/>
    <property type="match status" value="1"/>
</dbReference>
<evidence type="ECO:0000256" key="4">
    <source>
        <dbReference type="ARBA" id="ARBA00022737"/>
    </source>
</evidence>
<organism evidence="14">
    <name type="scientific">Nothobranchius korthausae</name>
    <dbReference type="NCBI Taxonomy" id="1143690"/>
    <lineage>
        <taxon>Eukaryota</taxon>
        <taxon>Metazoa</taxon>
        <taxon>Chordata</taxon>
        <taxon>Craniata</taxon>
        <taxon>Vertebrata</taxon>
        <taxon>Euteleostomi</taxon>
        <taxon>Actinopterygii</taxon>
        <taxon>Neopterygii</taxon>
        <taxon>Teleostei</taxon>
        <taxon>Neoteleostei</taxon>
        <taxon>Acanthomorphata</taxon>
        <taxon>Ovalentaria</taxon>
        <taxon>Atherinomorphae</taxon>
        <taxon>Cyprinodontiformes</taxon>
        <taxon>Nothobranchiidae</taxon>
        <taxon>Nothobranchius</taxon>
    </lineage>
</organism>
<dbReference type="GO" id="GO:0007165">
    <property type="term" value="P:signal transduction"/>
    <property type="evidence" value="ECO:0007669"/>
    <property type="project" value="InterPro"/>
</dbReference>
<feature type="topological domain" description="Perinuclear space" evidence="9">
    <location>
        <begin position="4407"/>
        <end position="4436"/>
    </location>
</feature>
<evidence type="ECO:0000256" key="5">
    <source>
        <dbReference type="ARBA" id="ARBA00022989"/>
    </source>
</evidence>
<feature type="topological domain" description="Cytoplasmic" evidence="9">
    <location>
        <begin position="1"/>
        <end position="4385"/>
    </location>
</feature>
<keyword evidence="4" id="KW-0677">Repeat</keyword>
<evidence type="ECO:0000256" key="9">
    <source>
        <dbReference type="PROSITE-ProRule" id="PRU00385"/>
    </source>
</evidence>
<feature type="compositionally biased region" description="Polar residues" evidence="11">
    <location>
        <begin position="1801"/>
        <end position="1827"/>
    </location>
</feature>
<evidence type="ECO:0000256" key="2">
    <source>
        <dbReference type="ARBA" id="ARBA00022553"/>
    </source>
</evidence>
<feature type="region of interest" description="Disordered" evidence="11">
    <location>
        <begin position="1475"/>
        <end position="1511"/>
    </location>
</feature>
<dbReference type="EMBL" id="HAEB01005219">
    <property type="protein sequence ID" value="SBQ51746.1"/>
    <property type="molecule type" value="Transcribed_RNA"/>
</dbReference>
<dbReference type="FunFam" id="1.20.58.60:FF:000126">
    <property type="entry name" value="Spectrin repeat containing, nuclear envelope 1a"/>
    <property type="match status" value="1"/>
</dbReference>
<dbReference type="InterPro" id="IPR002017">
    <property type="entry name" value="Spectrin_repeat"/>
</dbReference>
<comment type="similarity">
    <text evidence="1">Belongs to the nesprin family.</text>
</comment>
<feature type="coiled-coil region" evidence="10">
    <location>
        <begin position="2656"/>
        <end position="2690"/>
    </location>
</feature>
<evidence type="ECO:0000256" key="10">
    <source>
        <dbReference type="SAM" id="Coils"/>
    </source>
</evidence>
<reference evidence="14" key="1">
    <citation type="submission" date="2016-05" db="EMBL/GenBank/DDBJ databases">
        <authorList>
            <person name="Lavstsen T."/>
            <person name="Jespersen J.S."/>
        </authorList>
    </citation>
    <scope>NUCLEOTIDE SEQUENCE</scope>
    <source>
        <tissue evidence="14">Brain</tissue>
    </source>
</reference>
<accession>A0A1A8EYZ3</accession>
<keyword evidence="7" id="KW-0539">Nucleus</keyword>
<dbReference type="Pfam" id="PF25803">
    <property type="entry name" value="Spectrin_SYNE1_2"/>
    <property type="match status" value="1"/>
</dbReference>
<comment type="subcellular location">
    <subcellularLocation>
        <location evidence="8">Nucleus outer membrane</location>
        <topology evidence="8">Single-pass type IV membrane protein</topology>
    </subcellularLocation>
</comment>
<dbReference type="InterPro" id="IPR018159">
    <property type="entry name" value="Spectrin/alpha-actinin"/>
</dbReference>
<feature type="coiled-coil region" evidence="10">
    <location>
        <begin position="2755"/>
        <end position="2792"/>
    </location>
</feature>
<dbReference type="PROSITE" id="PS51049">
    <property type="entry name" value="KASH"/>
    <property type="match status" value="1"/>
</dbReference>
<proteinExistence type="inferred from homology"/>
<feature type="coiled-coil region" evidence="10">
    <location>
        <begin position="1753"/>
        <end position="1787"/>
    </location>
</feature>
<feature type="compositionally biased region" description="Low complexity" evidence="11">
    <location>
        <begin position="3845"/>
        <end position="3859"/>
    </location>
</feature>
<feature type="coiled-coil region" evidence="10">
    <location>
        <begin position="367"/>
        <end position="423"/>
    </location>
</feature>
<dbReference type="PROSITE" id="PS50017">
    <property type="entry name" value="DEATH_DOMAIN"/>
    <property type="match status" value="1"/>
</dbReference>
<evidence type="ECO:0000256" key="11">
    <source>
        <dbReference type="SAM" id="MobiDB-lite"/>
    </source>
</evidence>
<feature type="coiled-coil region" evidence="10">
    <location>
        <begin position="291"/>
        <end position="325"/>
    </location>
</feature>
<feature type="compositionally biased region" description="Acidic residues" evidence="11">
    <location>
        <begin position="3822"/>
        <end position="3833"/>
    </location>
</feature>
<feature type="region of interest" description="Disordered" evidence="11">
    <location>
        <begin position="1790"/>
        <end position="1827"/>
    </location>
</feature>
<feature type="domain" description="KASH" evidence="13">
    <location>
        <begin position="4377"/>
        <end position="4436"/>
    </location>
</feature>
<sequence length="4436" mass="505673">MEKHTGAFYHALEKANHIMSFPRDSEAPAQQKHKWQDLLNQQQSCKSLESLRSELNHNKGLFIKFEEYSVRADLLLEKAADIELGPKNQGLLLQQAQSTREEVTELQKHLKESFVLQKRVCAQWEQFSAEFEAFSQWINEKEKELEAASFASSSDALDKHISTVEMIDKVKLRNELQNVQEMQEETPSYEVLLHGLSNLQLCLRPTAPETRVQELDNDLHQLQTRCASVKICITQRDQWLLVSEKIQTNTERLGCCVELWDDLKAMEKDINQWTSTSVADLSDAVSRLGDGESAETQLDTFQAEVEKREQKLDVLQERVAELKEQAKLQETPIQMQVLESELRKKMFHVQEVYNQAKHTLTYFNFQKQRLEDLMAQMSERLEAAEGSLVDLSEVSSLEDIHTVKNLQGVVQQQRADMDSARDALTSLSRSHPSHELSRLSSDLTSIAKRTEAVAQRCAKSRGSLQDGLQLHFTELVQDFKSWLTDLKLDLKDCFNQSGDVAILGAKLQRLMSLEQTSEGEERLSQVCKEAETLQLHLSKAAAAQVQENLTSCQREWKHHLDSCSQSQQDLQESIELLKNFDDCVERIKDWLKQLDLSLKSEFVLGADSQKGAPGPSEELERMEKLNKDLIAQRESVECLCQEAQALSESGRGSGGEVKVTGQLQMEYQTLLKVARERLRSCQESQAFGDTLQGVWAWLEEIQERLGTVDSTMGTKEELEQRLEAVQDILLLKGEGEVKLNMAMGKAELALRSYGATGQEVVRSQLQEVEDAWATLLVTAMSCHSRLEWTVSQWGGYLESAAQLQSWMEVVKREMALSSLEEKARELFKKTGDASFNHGARTQLQLQFDHLSALVEERVHLAQTVVLEHQDYLEAVRELTDWLMASGEELQHWSDTSGESPSIRKKLSEVKESVKCRLLEGRERLSRVRRNAATTAEHTAAGGCEAMDRQLGALSQALEQWEGAALRARDGLEGALAAAEASEEEYERLSACLEDRLKEFDRRLRGWSQELMKAEGRSNGKEAVEGWKLAKDILEGLQSAEPMAEKLKSQLNDLVQYSRDLGSQSDRVTALIKQHNSLSLRASRECQNKERLLEQRFRAALRDFQQWLVNAKISTAKCFDVPQTVTEASTALQRIQEFLSDRENGQARLSTVGASGELLMAIVSKDRVEGIKAKVANAREDWKSLMNNLQIREDALKNLQSQMTEFETSAEPLQEWLNSTEVKVQESIARLHDLPAKKQELSKLHNLTKDKASRIERIVGEHQLFSQGLKELQDWVCEAQRVISTCTSSTADKSVLEDRMLRLEALLAARQEREIQLKMLLTRGEAVQRNTSAEGVPVIRKQIQDLKDSWDSLLSASIQCKSQLEGALSQWTSYQEDVEQFVQWMERELTQKIRGYQEQIASLHSKCKMLTVKAKHATMLLTVNEVEGLSDGLEELSDEELHSVVPNSTSDSSKQLPAHPSVVMMTAGRCHTLLSPVTEESGEEGTNSEVSSPPACRSPSPGANADIPLNQGRGALSRAPLQELYDPSMESSTANLDDLQRSWETLKNVISEKQKSLYEALERQQHYQESLQSISTKMESIETALNEGLEPNKTPESQMAAHQALMDEILMLQEEIGELQTCFSEELGDNDGDGKAGDQLALQSTLTVLGERMATIRMKASGKRQLLEEKLSEQLEEQRQEQALQRYHSEAEELDHWLLSTRATLSSALRPQNEDMDMEEQLIDCQNMLFEIEQKVSYLSELSVHSESLLLEGRAETKEEAEQLTLKLHSLKDSLLELQQMLQDKQVDIQGSLQEQDDSEPDSSLSQSPNVQDWLSQARSTRTQQHHNNLLRQRELQEQVEKQKELLQSVASVGEELFLQHSTSNGDSEISVPGGVLLETETLSPLDQLRQRWENLNKDQSTKLQLSLNSLEQDQLRPQVLHRSRFTSPSVVFRSELCHQDSSSPRALFEACSQTLERLKAEGSDRKLAASFGGTTVQQDLYAAVSAASSWLDAGENHLLSGPVLLSDDTETQVTSLEGLSKHLKELTREVTQCRDHLGGGAAQLCGGEERALMEDTLEGLQERLSLLGSALEQHCDGVRDRLQERSTFQNELRMLFTSLTECKHQLLQKMSGTAARPAFKQLEMLSEMEDSLKEFEQRVTELRSRAEGHRSDQTSNQELLKLQDAYEELVLMLGSRRSSLNHGLSLKAQYEAALRDLSDLIDTAQDKMAADQKMSVASVIEVQMLLEKHKEFFQGLEGHMILTQTFYSKVSSLVAQRESQALEETMTLAQNVLKQAHRRGVELEGILESWSRLMEDYQALCRQLEAVECNIPTVGLVEETEERLAERIGLYQRLKASLAEHQPQLYQVLEEGKKLLLSVSCSDLENQLTQLGEHWLSSTTKVNKELHRLDSTLNYWSRYQSESADLSHWLKSALDRLEFWTTQSVTVPQELETVRDHLCAFLEFSKEVDAKSSLRSSVLSTGSQLLRLKRVDTAGLRTELGHIDTEWAELLTRIPVVQEKLHQLQMEKLASRHAIAELMSWISLMENIIEEDQSKIMRAVGSDVVQSFLQKYKGFRIDLTCKQLTVDFVNQSVLQLSSQDVEGKRSDKTDFAEKLGAMNRRWQILQGLITEKIQLLEGVVEGWLEHENGVQTLKSWLRLQEERLKKKHRLEDVASVQNALKDCQELEELVKEKEKDLEKAEERGNALIQDRKEEACSVVKETLKALNQSWARLDHMISQMKVSLRSVLEQWTLYRRASEEINGYLMEGRYSVSRLKLLNGSLEAVQQQVESLENLQEEMDKQESSLKKFGSVTHQLLTECHPSVAETLHRALQGVNIRWNHLLEQISEQLRSSKALLGLWQRYRSLYSQCVTAVLRQEDCADRLLRSATDGEITEEDSSSWIQNCNDCLSNQDPVQKLLQQLQTLGEQLRSQVDASSFASHKSDHLSLTHRLATLEHALIRQQEVLQFGSQACEGFREQLNTLICRAKEAEEALKESDPVGSPDLTVVQTRMEELKVHLLRLSSLSPDLERVNELVYRLPVSDRDVKRLQSLNRSWASHSAHLTERFSKLQSALLQQQSFLQKCEAWMDFLSQTEQKLAAEISGNYESLLEQQRDHELFQAEMFSRQQILYSIIGDGHRMLDMGQVDDSDDFSVKLALLSNQWQCVVRRAQQRRGIIDSLVHQWQNYREMSEKLRHWLQEVSCDPDVLQPGEPVALQQARNLLGQVQLKERVLQRQHGVYILSVEAGRSLLSSADSTAESSLQTELMEIQERWRHAHHRLDQQKRELHGLIKNWERCEKGIDVSLEKLRAFKRKLSVPLPEHHDELHMEQIRCKELESSVEGWTNDLTSLFMLRDSLEGVVSADDITVIQERLQLLQRQWEEVCHQLSLRRQQVSEKLNEWAVFNEKNKELCEWLTQMESKVSQNGDVSIEEMIEKLRKDYQEEISVARENKQQLQAMGERLARASQDGKAAEIQHKLSKVSERWQHLLDLIAARVKKLRETLVAVQQLDKNMSSLRSWLSHIETELSRPIVYDTCDSQEIQRKLNQQQELQRDIEKHSTGVASVLNLCEVLLHDCDACSTETECDSIQQATRGLDRRWRNICAMSMERRLKIEETWRLWQKFLDDYSRFEEWLKSSEKTAALPNSSGVLYTVAKEEHKKFEAFQRQVQECLTQLELINKQYRRLARENRTDASSRLREMVHDGNKRWDNLQKRVAAILRRLKHFISQREEFETARDSILVWLTEMDLQLTNIEHFSECDVHAKIKQLRAFQQEIYLNTAKIELVFRQGEALIEKSEPLDAAVIEEELEELQRYCQEVFGRVDRYYKKLTRLPLVDDELDGSDRELDMEEGGDLTEMQWGESTMPRTTSRPSSSTAAIIRADRSGRDTPASVDSIPLEWDHDYDLSRDLDSPGGRGERSRGQEDEYMRTSVTVLSDVVIPESPEAYIKLTENTLKSSSGEPGQLEASLRQLDQALDAGRFHLQQREAAANRSSPDADSTYMGYMRLMGECRGSIDTVKRAEEELTEDEDDRPGLTNPTSTDTQSTGVIERWELIQAQSLSEKHRHKQNLHQWQQLISDLQTMRAWLGHSEAELGRLRGLDVSTNIHTIQQRIKKLKELQKGVDAHKSEVLSINLSSADFLQSEPESEEAWELRDQLKEMNSHWDGLGSSLEDWREELQRALMQCQEFHEMSHGLLLWLENIDRRRNQVVPVPLGADRETLRRHLKTLTQIKRELLDSQQKVSSLQELSAQLLVNTRPQSLQASEQSQAQGSECLEAREKVHVIWNRLRLLQREVSSDLEGLERRLEVMDPPQDSLAGPAGKFGIRGSANSRAEKTIQSHKPLPRGKSSQAHPGHPESGPRHSRSRSPGAAGCVSSRSDLPDGVSSSSSSSTSSPKSRSFLLRVFRAALPLQLLLLLLIGLACLVPVTEEDYSCHHANNFARSFHPMLRYTNGPPPI</sequence>
<dbReference type="Gene3D" id="1.20.58.60">
    <property type="match status" value="19"/>
</dbReference>
<feature type="coiled-coil region" evidence="10">
    <location>
        <begin position="3411"/>
        <end position="3448"/>
    </location>
</feature>
<keyword evidence="5" id="KW-1133">Transmembrane helix</keyword>
<keyword evidence="3 9" id="KW-0812">Transmembrane</keyword>
<dbReference type="SMART" id="SM00150">
    <property type="entry name" value="SPEC"/>
    <property type="match status" value="25"/>
</dbReference>
<dbReference type="FunFam" id="1.20.58.60:FF:000137">
    <property type="entry name" value="nesprin-1 isoform X2"/>
    <property type="match status" value="1"/>
</dbReference>
<dbReference type="SMART" id="SM01249">
    <property type="entry name" value="KASH"/>
    <property type="match status" value="1"/>
</dbReference>
<dbReference type="PANTHER" id="PTHR14514">
    <property type="entry name" value="PKA ANCHORING PROTEIN"/>
    <property type="match status" value="1"/>
</dbReference>
<feature type="region of interest" description="Disordered" evidence="11">
    <location>
        <begin position="4000"/>
        <end position="4023"/>
    </location>
</feature>
<dbReference type="FunFam" id="1.20.58.60:FF:000112">
    <property type="entry name" value="nesprin-1 isoform X4"/>
    <property type="match status" value="1"/>
</dbReference>
<protein>
    <submittedName>
        <fullName evidence="14">Spectrin repeat containing, nuclear envelope 1a</fullName>
    </submittedName>
</protein>
<name>A0A1A8EYZ3_9TELE</name>
<feature type="region of interest" description="Disordered" evidence="11">
    <location>
        <begin position="1437"/>
        <end position="1457"/>
    </location>
</feature>
<dbReference type="InterPro" id="IPR056887">
    <property type="entry name" value="SYNE1/2_dom"/>
</dbReference>
<dbReference type="FunFam" id="1.20.58.60:FF:000073">
    <property type="entry name" value="Nesprin-1 isoform 1"/>
    <property type="match status" value="1"/>
</dbReference>
<evidence type="ECO:0000256" key="8">
    <source>
        <dbReference type="ARBA" id="ARBA00046312"/>
    </source>
</evidence>
<feature type="region of interest" description="Disordered" evidence="11">
    <location>
        <begin position="4289"/>
        <end position="4375"/>
    </location>
</feature>
<feature type="coiled-coil region" evidence="10">
    <location>
        <begin position="1656"/>
        <end position="1683"/>
    </location>
</feature>
<dbReference type="InterPro" id="IPR000488">
    <property type="entry name" value="Death_dom"/>
</dbReference>
<feature type="coiled-coil region" evidence="10">
    <location>
        <begin position="2259"/>
        <end position="2307"/>
    </location>
</feature>
<feature type="compositionally biased region" description="Low complexity" evidence="11">
    <location>
        <begin position="4345"/>
        <end position="4375"/>
    </location>
</feature>
<dbReference type="InterPro" id="IPR057932">
    <property type="entry name" value="Spectrin_SYNE1_3"/>
</dbReference>